<sequence length="183" mass="19494">MVAFKVLIVLISIYLALEISEAKRLNKNFRRHIVKRQNDGSYGSSSQNGNFGSQQGSNSNQNGNFGSQQGSNGNQNGGNTNSNQNGGNTNNNQTSGTTNNNTKQNGTDSSIYSFFQQLLQSIGYGPTAAPTTTTTTTPGPIVVTNSTQTNATTPRPNSAMLKTVSMGSVVTVTIFGVFFSRFF</sequence>
<protein>
    <submittedName>
        <fullName evidence="4">Uncharacterized protein</fullName>
    </submittedName>
</protein>
<keyword evidence="3" id="KW-1185">Reference proteome</keyword>
<evidence type="ECO:0000313" key="4">
    <source>
        <dbReference type="WBParaSite" id="ACRNAN_scaffold488.g17170.t1"/>
    </source>
</evidence>
<feature type="compositionally biased region" description="Low complexity" evidence="1">
    <location>
        <begin position="43"/>
        <end position="107"/>
    </location>
</feature>
<evidence type="ECO:0000313" key="3">
    <source>
        <dbReference type="Proteomes" id="UP000887540"/>
    </source>
</evidence>
<feature type="compositionally biased region" description="Low complexity" evidence="1">
    <location>
        <begin position="129"/>
        <end position="140"/>
    </location>
</feature>
<organism evidence="3 4">
    <name type="scientific">Acrobeloides nanus</name>
    <dbReference type="NCBI Taxonomy" id="290746"/>
    <lineage>
        <taxon>Eukaryota</taxon>
        <taxon>Metazoa</taxon>
        <taxon>Ecdysozoa</taxon>
        <taxon>Nematoda</taxon>
        <taxon>Chromadorea</taxon>
        <taxon>Rhabditida</taxon>
        <taxon>Tylenchina</taxon>
        <taxon>Cephalobomorpha</taxon>
        <taxon>Cephaloboidea</taxon>
        <taxon>Cephalobidae</taxon>
        <taxon>Acrobeloides</taxon>
    </lineage>
</organism>
<dbReference type="AlphaFoldDB" id="A0A914E0Y9"/>
<dbReference type="Proteomes" id="UP000887540">
    <property type="component" value="Unplaced"/>
</dbReference>
<feature type="region of interest" description="Disordered" evidence="1">
    <location>
        <begin position="129"/>
        <end position="155"/>
    </location>
</feature>
<feature type="chain" id="PRO_5037893439" evidence="2">
    <location>
        <begin position="23"/>
        <end position="183"/>
    </location>
</feature>
<keyword evidence="2" id="KW-0732">Signal</keyword>
<dbReference type="WBParaSite" id="ACRNAN_scaffold488.g17170.t1">
    <property type="protein sequence ID" value="ACRNAN_scaffold488.g17170.t1"/>
    <property type="gene ID" value="ACRNAN_scaffold488.g17170"/>
</dbReference>
<name>A0A914E0Y9_9BILA</name>
<evidence type="ECO:0000256" key="2">
    <source>
        <dbReference type="SAM" id="SignalP"/>
    </source>
</evidence>
<feature type="region of interest" description="Disordered" evidence="1">
    <location>
        <begin position="38"/>
        <end position="108"/>
    </location>
</feature>
<proteinExistence type="predicted"/>
<feature type="compositionally biased region" description="Polar residues" evidence="1">
    <location>
        <begin position="143"/>
        <end position="155"/>
    </location>
</feature>
<evidence type="ECO:0000256" key="1">
    <source>
        <dbReference type="SAM" id="MobiDB-lite"/>
    </source>
</evidence>
<feature type="signal peptide" evidence="2">
    <location>
        <begin position="1"/>
        <end position="22"/>
    </location>
</feature>
<accession>A0A914E0Y9</accession>
<reference evidence="4" key="1">
    <citation type="submission" date="2022-11" db="UniProtKB">
        <authorList>
            <consortium name="WormBaseParasite"/>
        </authorList>
    </citation>
    <scope>IDENTIFICATION</scope>
</reference>